<dbReference type="Proteomes" id="UP000592780">
    <property type="component" value="Unassembled WGS sequence"/>
</dbReference>
<sequence>MKSPRQIEFDAETLTLHWDEGPAQRLTSRALRMGCPCAECRRRRLDGTALDVSPDIVIREIRPAAYGMQLVFSDKHERGIFPWVYVAGLPEPAAQLQAAFPISS</sequence>
<dbReference type="InterPro" id="IPR038492">
    <property type="entry name" value="GBBH-like_N_sf"/>
</dbReference>
<gene>
    <name evidence="4" type="ORF">HDG40_001293</name>
</gene>
<dbReference type="EMBL" id="JACHDD010000002">
    <property type="protein sequence ID" value="MBB5423151.1"/>
    <property type="molecule type" value="Genomic_DNA"/>
</dbReference>
<reference evidence="4 5" key="1">
    <citation type="submission" date="2020-08" db="EMBL/GenBank/DDBJ databases">
        <title>Genomic Encyclopedia of Type Strains, Phase IV (KMG-V): Genome sequencing to study the core and pangenomes of soil and plant-associated prokaryotes.</title>
        <authorList>
            <person name="Whitman W."/>
        </authorList>
    </citation>
    <scope>NUCLEOTIDE SEQUENCE [LARGE SCALE GENOMIC DNA]</scope>
    <source>
        <strain evidence="4 5">JPY158</strain>
    </source>
</reference>
<evidence type="ECO:0000313" key="5">
    <source>
        <dbReference type="Proteomes" id="UP000592780"/>
    </source>
</evidence>
<dbReference type="PANTHER" id="PTHR35303">
    <property type="entry name" value="OS02G0197800 PROTEIN"/>
    <property type="match status" value="1"/>
</dbReference>
<dbReference type="OrthoDB" id="9794178at2"/>
<keyword evidence="2" id="KW-0408">Iron</keyword>
<accession>A0A7W8Q3R6</accession>
<dbReference type="Gene3D" id="3.30.2020.30">
    <property type="match status" value="1"/>
</dbReference>
<dbReference type="InterPro" id="IPR010376">
    <property type="entry name" value="GBBH-like_N"/>
</dbReference>
<evidence type="ECO:0000256" key="1">
    <source>
        <dbReference type="ARBA" id="ARBA00022723"/>
    </source>
</evidence>
<evidence type="ECO:0000256" key="2">
    <source>
        <dbReference type="ARBA" id="ARBA00023004"/>
    </source>
</evidence>
<evidence type="ECO:0000259" key="3">
    <source>
        <dbReference type="Pfam" id="PF06155"/>
    </source>
</evidence>
<evidence type="ECO:0000313" key="4">
    <source>
        <dbReference type="EMBL" id="MBB5423151.1"/>
    </source>
</evidence>
<protein>
    <submittedName>
        <fullName evidence="4">DUF971 family protein</fullName>
    </submittedName>
</protein>
<dbReference type="GO" id="GO:0046872">
    <property type="term" value="F:metal ion binding"/>
    <property type="evidence" value="ECO:0007669"/>
    <property type="project" value="UniProtKB-KW"/>
</dbReference>
<keyword evidence="5" id="KW-1185">Reference proteome</keyword>
<feature type="domain" description="Gamma-butyrobetaine hydroxylase-like N-terminal" evidence="3">
    <location>
        <begin position="10"/>
        <end position="85"/>
    </location>
</feature>
<dbReference type="AlphaFoldDB" id="A0A7W8Q3R6"/>
<proteinExistence type="predicted"/>
<name>A0A7W8Q3R6_PARAM</name>
<dbReference type="Pfam" id="PF06155">
    <property type="entry name" value="GBBH-like_N"/>
    <property type="match status" value="1"/>
</dbReference>
<organism evidence="4 5">
    <name type="scientific">Paraburkholderia atlantica</name>
    <dbReference type="NCBI Taxonomy" id="2654982"/>
    <lineage>
        <taxon>Bacteria</taxon>
        <taxon>Pseudomonadati</taxon>
        <taxon>Pseudomonadota</taxon>
        <taxon>Betaproteobacteria</taxon>
        <taxon>Burkholderiales</taxon>
        <taxon>Burkholderiaceae</taxon>
        <taxon>Paraburkholderia</taxon>
    </lineage>
</organism>
<dbReference type="RefSeq" id="WP_018433241.1">
    <property type="nucleotide sequence ID" value="NZ_JACHDD010000002.1"/>
</dbReference>
<keyword evidence="1" id="KW-0479">Metal-binding</keyword>
<comment type="caution">
    <text evidence="4">The sequence shown here is derived from an EMBL/GenBank/DDBJ whole genome shotgun (WGS) entry which is preliminary data.</text>
</comment>